<sequence length="153" mass="17548">MEEGIKKKESIDFVETIKTQFDLKPEEAALYSPLVLAYLGDCVYEIVLRTVIVCRGNMSVNNLNKKVSYFAKATTQSELVKQLMNEFTEEEKRIFKRGRNAKSVTIAKHASMTDYRMATGWEALVGYLYLKGEYERLVTLTRLGIQCLENENS</sequence>
<name>A0A9D1EDP2_9FIRM</name>
<comment type="caution">
    <text evidence="8">The sequence shown here is derived from an EMBL/GenBank/DDBJ whole genome shotgun (WGS) entry which is preliminary data.</text>
</comment>
<evidence type="ECO:0000256" key="6">
    <source>
        <dbReference type="HAMAP-Rule" id="MF_01468"/>
    </source>
</evidence>
<dbReference type="GO" id="GO:0004525">
    <property type="term" value="F:ribonuclease III activity"/>
    <property type="evidence" value="ECO:0007669"/>
    <property type="project" value="InterPro"/>
</dbReference>
<evidence type="ECO:0000256" key="2">
    <source>
        <dbReference type="ARBA" id="ARBA00022552"/>
    </source>
</evidence>
<reference evidence="8" key="2">
    <citation type="journal article" date="2021" name="PeerJ">
        <title>Extensive microbial diversity within the chicken gut microbiome revealed by metagenomics and culture.</title>
        <authorList>
            <person name="Gilroy R."/>
            <person name="Ravi A."/>
            <person name="Getino M."/>
            <person name="Pursley I."/>
            <person name="Horton D.L."/>
            <person name="Alikhan N.F."/>
            <person name="Baker D."/>
            <person name="Gharbi K."/>
            <person name="Hall N."/>
            <person name="Watson M."/>
            <person name="Adriaenssens E.M."/>
            <person name="Foster-Nyarko E."/>
            <person name="Jarju S."/>
            <person name="Secka A."/>
            <person name="Antonio M."/>
            <person name="Oren A."/>
            <person name="Chaudhuri R.R."/>
            <person name="La Ragione R."/>
            <person name="Hildebrand F."/>
            <person name="Pallen M.J."/>
        </authorList>
    </citation>
    <scope>NUCLEOTIDE SEQUENCE</scope>
    <source>
        <strain evidence="8">ChiW13-3771</strain>
    </source>
</reference>
<evidence type="ECO:0000256" key="5">
    <source>
        <dbReference type="ARBA" id="ARBA00022801"/>
    </source>
</evidence>
<dbReference type="Proteomes" id="UP000824201">
    <property type="component" value="Unassembled WGS sequence"/>
</dbReference>
<evidence type="ECO:0000256" key="3">
    <source>
        <dbReference type="ARBA" id="ARBA00022722"/>
    </source>
</evidence>
<dbReference type="Gene3D" id="1.10.1520.10">
    <property type="entry name" value="Ribonuclease III domain"/>
    <property type="match status" value="1"/>
</dbReference>
<comment type="subcellular location">
    <subcellularLocation>
        <location evidence="6">Cytoplasm</location>
    </subcellularLocation>
</comment>
<dbReference type="PANTHER" id="PTHR34276">
    <property type="entry name" value="MINI-RIBONUCLEASE 3"/>
    <property type="match status" value="1"/>
</dbReference>
<keyword evidence="6" id="KW-0460">Magnesium</keyword>
<dbReference type="GO" id="GO:0005737">
    <property type="term" value="C:cytoplasm"/>
    <property type="evidence" value="ECO:0007669"/>
    <property type="project" value="UniProtKB-SubCell"/>
</dbReference>
<reference evidence="8" key="1">
    <citation type="submission" date="2020-10" db="EMBL/GenBank/DDBJ databases">
        <authorList>
            <person name="Gilroy R."/>
        </authorList>
    </citation>
    <scope>NUCLEOTIDE SEQUENCE</scope>
    <source>
        <strain evidence="8">ChiW13-3771</strain>
    </source>
</reference>
<dbReference type="InterPro" id="IPR008226">
    <property type="entry name" value="Mini3_fam"/>
</dbReference>
<dbReference type="InterPro" id="IPR036389">
    <property type="entry name" value="RNase_III_sf"/>
</dbReference>
<comment type="cofactor">
    <cofactor evidence="6">
        <name>Mg(2+)</name>
        <dbReference type="ChEBI" id="CHEBI:18420"/>
    </cofactor>
</comment>
<dbReference type="EMBL" id="DVHN01000041">
    <property type="protein sequence ID" value="HIR88008.1"/>
    <property type="molecule type" value="Genomic_DNA"/>
</dbReference>
<keyword evidence="6" id="KW-0699">rRNA-binding</keyword>
<dbReference type="PANTHER" id="PTHR34276:SF1">
    <property type="entry name" value="MINI-RIBONUCLEASE 3"/>
    <property type="match status" value="1"/>
</dbReference>
<keyword evidence="4 6" id="KW-0255">Endonuclease</keyword>
<evidence type="ECO:0000259" key="7">
    <source>
        <dbReference type="Pfam" id="PF00636"/>
    </source>
</evidence>
<protein>
    <recommendedName>
        <fullName evidence="6">Mini-ribonuclease 3</fullName>
        <shortName evidence="6">Mini-3</shortName>
        <shortName evidence="6">Mini-RNase 3</shortName>
        <ecNumber evidence="6">3.1.26.-</ecNumber>
    </recommendedName>
    <alternativeName>
        <fullName evidence="6">Mini-RNase III</fullName>
        <shortName evidence="6">Mini-III</shortName>
    </alternativeName>
</protein>
<dbReference type="GO" id="GO:0006364">
    <property type="term" value="P:rRNA processing"/>
    <property type="evidence" value="ECO:0007669"/>
    <property type="project" value="UniProtKB-UniRule"/>
</dbReference>
<dbReference type="PIRSF" id="PIRSF005520">
    <property type="entry name" value="UCP005520"/>
    <property type="match status" value="1"/>
</dbReference>
<evidence type="ECO:0000313" key="9">
    <source>
        <dbReference type="Proteomes" id="UP000824201"/>
    </source>
</evidence>
<feature type="active site" evidence="6">
    <location>
        <position position="41"/>
    </location>
</feature>
<dbReference type="Pfam" id="PF00636">
    <property type="entry name" value="Ribonuclease_3"/>
    <property type="match status" value="1"/>
</dbReference>
<evidence type="ECO:0000256" key="4">
    <source>
        <dbReference type="ARBA" id="ARBA00022759"/>
    </source>
</evidence>
<dbReference type="AlphaFoldDB" id="A0A9D1EDP2"/>
<comment type="similarity">
    <text evidence="6">Belongs to the MrnC RNase family.</text>
</comment>
<keyword evidence="6" id="KW-0963">Cytoplasm</keyword>
<keyword evidence="1 6" id="KW-0690">Ribosome biogenesis</keyword>
<proteinExistence type="inferred from homology"/>
<accession>A0A9D1EDP2</accession>
<keyword evidence="2 6" id="KW-0698">rRNA processing</keyword>
<dbReference type="EC" id="3.1.26.-" evidence="6"/>
<keyword evidence="5 6" id="KW-0378">Hydrolase</keyword>
<organism evidence="8 9">
    <name type="scientific">Candidatus Fimimorpha faecalis</name>
    <dbReference type="NCBI Taxonomy" id="2840824"/>
    <lineage>
        <taxon>Bacteria</taxon>
        <taxon>Bacillati</taxon>
        <taxon>Bacillota</taxon>
        <taxon>Clostridia</taxon>
        <taxon>Eubacteriales</taxon>
        <taxon>Candidatus Fimimorpha</taxon>
    </lineage>
</organism>
<keyword evidence="6" id="KW-0694">RNA-binding</keyword>
<keyword evidence="3 6" id="KW-0540">Nuclease</keyword>
<dbReference type="HAMAP" id="MF_01468">
    <property type="entry name" value="RNase_Mini_III"/>
    <property type="match status" value="1"/>
</dbReference>
<comment type="function">
    <text evidence="6">Involved in correct processing of both the 5' and 3' ends of 23S rRNA precursor. Processes 30S rRNA precursor transcript even in absence of ribonuclease 3 (Rnc); Rnc processes 30S rRNA into smaller rRNA precursors.</text>
</comment>
<evidence type="ECO:0000256" key="1">
    <source>
        <dbReference type="ARBA" id="ARBA00022517"/>
    </source>
</evidence>
<dbReference type="SUPFAM" id="SSF69065">
    <property type="entry name" value="RNase III domain-like"/>
    <property type="match status" value="1"/>
</dbReference>
<gene>
    <name evidence="6" type="primary">mrnC</name>
    <name evidence="8" type="ORF">IAC96_03565</name>
</gene>
<evidence type="ECO:0000313" key="8">
    <source>
        <dbReference type="EMBL" id="HIR88008.1"/>
    </source>
</evidence>
<feature type="domain" description="RNase III" evidence="7">
    <location>
        <begin position="35"/>
        <end position="132"/>
    </location>
</feature>
<dbReference type="GO" id="GO:0019843">
    <property type="term" value="F:rRNA binding"/>
    <property type="evidence" value="ECO:0007669"/>
    <property type="project" value="UniProtKB-UniRule"/>
</dbReference>
<comment type="subunit">
    <text evidence="6">Homodimer.</text>
</comment>
<dbReference type="InterPro" id="IPR000999">
    <property type="entry name" value="RNase_III_dom"/>
</dbReference>